<evidence type="ECO:0000256" key="3">
    <source>
        <dbReference type="ARBA" id="ARBA00023052"/>
    </source>
</evidence>
<keyword evidence="2" id="KW-0560">Oxidoreductase</keyword>
<dbReference type="Pfam" id="PF00676">
    <property type="entry name" value="E1_dh"/>
    <property type="match status" value="1"/>
</dbReference>
<dbReference type="CDD" id="cd02000">
    <property type="entry name" value="TPP_E1_PDC_ADC_BCADC"/>
    <property type="match status" value="1"/>
</dbReference>
<dbReference type="Proteomes" id="UP000319769">
    <property type="component" value="Unassembled WGS sequence"/>
</dbReference>
<proteinExistence type="predicted"/>
<gene>
    <name evidence="5" type="ORF">FPZ12_024885</name>
</gene>
<dbReference type="InterPro" id="IPR029061">
    <property type="entry name" value="THDP-binding"/>
</dbReference>
<dbReference type="AlphaFoldDB" id="A0A5N0UYN6"/>
<dbReference type="InterPro" id="IPR001017">
    <property type="entry name" value="DH_E1"/>
</dbReference>
<dbReference type="GO" id="GO:0004739">
    <property type="term" value="F:pyruvate dehydrogenase (acetyl-transferring) activity"/>
    <property type="evidence" value="ECO:0007669"/>
    <property type="project" value="TreeGrafter"/>
</dbReference>
<comment type="caution">
    <text evidence="5">The sequence shown here is derived from an EMBL/GenBank/DDBJ whole genome shotgun (WGS) entry which is preliminary data.</text>
</comment>
<name>A0A5N0UYN6_9PSEU</name>
<dbReference type="PANTHER" id="PTHR11516">
    <property type="entry name" value="PYRUVATE DEHYDROGENASE E1 COMPONENT, ALPHA SUBUNIT BACTERIAL AND ORGANELLAR"/>
    <property type="match status" value="1"/>
</dbReference>
<evidence type="ECO:0000259" key="4">
    <source>
        <dbReference type="Pfam" id="PF00676"/>
    </source>
</evidence>
<dbReference type="PANTHER" id="PTHR11516:SF60">
    <property type="entry name" value="PYRUVATE DEHYDROGENASE E1 COMPONENT SUBUNIT ALPHA"/>
    <property type="match status" value="1"/>
</dbReference>
<reference evidence="5" key="1">
    <citation type="submission" date="2019-09" db="EMBL/GenBank/DDBJ databases">
        <authorList>
            <person name="Teo W.F.A."/>
            <person name="Duangmal K."/>
        </authorList>
    </citation>
    <scope>NUCLEOTIDE SEQUENCE [LARGE SCALE GENOMIC DNA]</scope>
    <source>
        <strain evidence="5">K81G1</strain>
    </source>
</reference>
<dbReference type="GO" id="GO:0006086">
    <property type="term" value="P:pyruvate decarboxylation to acetyl-CoA"/>
    <property type="evidence" value="ECO:0007669"/>
    <property type="project" value="TreeGrafter"/>
</dbReference>
<accession>A0A5N0UYN6</accession>
<evidence type="ECO:0000313" key="6">
    <source>
        <dbReference type="Proteomes" id="UP000319769"/>
    </source>
</evidence>
<dbReference type="GO" id="GO:0000287">
    <property type="term" value="F:magnesium ion binding"/>
    <property type="evidence" value="ECO:0007669"/>
    <property type="project" value="UniProtKB-ARBA"/>
</dbReference>
<sequence length="312" mass="33069">MQRVRLFEEATIALFHAGELPAMVHLSIGQEAAVVGACLATETSDYMTGNHRSHGHPIAKGANLDGLMAELLGKAGGVCGGKGGSMHLADFSVGSLGESGIVGSAIPVATGAALAAQVRRSGQVSLCFFGDGAASEGVLHESMNMASIWRLPVIYFCENNGYAVSVTSAESLSVPDVAMRAAGYSMPGVVVDGQDVLAVFRATTEAVRRARAGEGPSLVEAKTYRFHEHAYGLVVPQPYRDQQVVDSWFDTVDPITLFHDKLVGWGVLTADELRSLHEEVKSEVDASVEFARRSPFPPPEAAYTDLYSEVTA</sequence>
<keyword evidence="6" id="KW-1185">Reference proteome</keyword>
<feature type="domain" description="Dehydrogenase E1 component" evidence="4">
    <location>
        <begin position="1"/>
        <end position="300"/>
    </location>
</feature>
<protein>
    <submittedName>
        <fullName evidence="5">Thiamine pyrophosphate-dependent dehydrogenase E1 component subunit alpha</fullName>
    </submittedName>
</protein>
<dbReference type="Gene3D" id="3.40.50.970">
    <property type="match status" value="1"/>
</dbReference>
<dbReference type="InterPro" id="IPR050642">
    <property type="entry name" value="PDH_E1_Alpha_Subunit"/>
</dbReference>
<dbReference type="SUPFAM" id="SSF52518">
    <property type="entry name" value="Thiamin diphosphate-binding fold (THDP-binding)"/>
    <property type="match status" value="1"/>
</dbReference>
<comment type="cofactor">
    <cofactor evidence="1">
        <name>thiamine diphosphate</name>
        <dbReference type="ChEBI" id="CHEBI:58937"/>
    </cofactor>
</comment>
<dbReference type="EMBL" id="VMNW02000040">
    <property type="protein sequence ID" value="KAA9157643.1"/>
    <property type="molecule type" value="Genomic_DNA"/>
</dbReference>
<keyword evidence="3" id="KW-0786">Thiamine pyrophosphate</keyword>
<evidence type="ECO:0000256" key="2">
    <source>
        <dbReference type="ARBA" id="ARBA00023002"/>
    </source>
</evidence>
<dbReference type="OrthoDB" id="9766715at2"/>
<organism evidence="5 6">
    <name type="scientific">Amycolatopsis acidicola</name>
    <dbReference type="NCBI Taxonomy" id="2596893"/>
    <lineage>
        <taxon>Bacteria</taxon>
        <taxon>Bacillati</taxon>
        <taxon>Actinomycetota</taxon>
        <taxon>Actinomycetes</taxon>
        <taxon>Pseudonocardiales</taxon>
        <taxon>Pseudonocardiaceae</taxon>
        <taxon>Amycolatopsis</taxon>
    </lineage>
</organism>
<evidence type="ECO:0000313" key="5">
    <source>
        <dbReference type="EMBL" id="KAA9157643.1"/>
    </source>
</evidence>
<evidence type="ECO:0000256" key="1">
    <source>
        <dbReference type="ARBA" id="ARBA00001964"/>
    </source>
</evidence>